<dbReference type="Proteomes" id="UP001485043">
    <property type="component" value="Unassembled WGS sequence"/>
</dbReference>
<dbReference type="AlphaFoldDB" id="A0AAW1TD92"/>
<sequence length="129" mass="15320">MQAPAEVDWGRLPREVVLRILASAVPDELVWLQLRVAIQQTRRRISKTPQPGQIIFLDADLQTLLFKERYLRDRLALLQKALDRVDCTCHGRIRRARLHERCRWRTRIVIRQEFVRTPGAVWKRFAEPT</sequence>
<proteinExistence type="predicted"/>
<reference evidence="1 2" key="1">
    <citation type="journal article" date="2024" name="Nat. Commun.">
        <title>Phylogenomics reveals the evolutionary origins of lichenization in chlorophyte algae.</title>
        <authorList>
            <person name="Puginier C."/>
            <person name="Libourel C."/>
            <person name="Otte J."/>
            <person name="Skaloud P."/>
            <person name="Haon M."/>
            <person name="Grisel S."/>
            <person name="Petersen M."/>
            <person name="Berrin J.G."/>
            <person name="Delaux P.M."/>
            <person name="Dal Grande F."/>
            <person name="Keller J."/>
        </authorList>
    </citation>
    <scope>NUCLEOTIDE SEQUENCE [LARGE SCALE GENOMIC DNA]</scope>
    <source>
        <strain evidence="1 2">SAG 2523</strain>
    </source>
</reference>
<accession>A0AAW1TD92</accession>
<evidence type="ECO:0000313" key="1">
    <source>
        <dbReference type="EMBL" id="KAK9866932.1"/>
    </source>
</evidence>
<evidence type="ECO:0000313" key="2">
    <source>
        <dbReference type="Proteomes" id="UP001485043"/>
    </source>
</evidence>
<keyword evidence="2" id="KW-1185">Reference proteome</keyword>
<dbReference type="EMBL" id="JALJOV010000122">
    <property type="protein sequence ID" value="KAK9866932.1"/>
    <property type="molecule type" value="Genomic_DNA"/>
</dbReference>
<organism evidence="1 2">
    <name type="scientific">Apatococcus fuscideae</name>
    <dbReference type="NCBI Taxonomy" id="2026836"/>
    <lineage>
        <taxon>Eukaryota</taxon>
        <taxon>Viridiplantae</taxon>
        <taxon>Chlorophyta</taxon>
        <taxon>core chlorophytes</taxon>
        <taxon>Trebouxiophyceae</taxon>
        <taxon>Chlorellales</taxon>
        <taxon>Chlorellaceae</taxon>
        <taxon>Apatococcus</taxon>
    </lineage>
</organism>
<name>A0AAW1TD92_9CHLO</name>
<comment type="caution">
    <text evidence="1">The sequence shown here is derived from an EMBL/GenBank/DDBJ whole genome shotgun (WGS) entry which is preliminary data.</text>
</comment>
<protein>
    <recommendedName>
        <fullName evidence="3">F-box domain-containing protein</fullName>
    </recommendedName>
</protein>
<evidence type="ECO:0008006" key="3">
    <source>
        <dbReference type="Google" id="ProtNLM"/>
    </source>
</evidence>
<gene>
    <name evidence="1" type="ORF">WJX84_001849</name>
</gene>